<proteinExistence type="predicted"/>
<protein>
    <submittedName>
        <fullName evidence="2">Uncharacterized protein</fullName>
    </submittedName>
</protein>
<evidence type="ECO:0000256" key="1">
    <source>
        <dbReference type="SAM" id="Phobius"/>
    </source>
</evidence>
<feature type="transmembrane region" description="Helical" evidence="1">
    <location>
        <begin position="6"/>
        <end position="31"/>
    </location>
</feature>
<reference evidence="2" key="1">
    <citation type="submission" date="2018-05" db="EMBL/GenBank/DDBJ databases">
        <authorList>
            <person name="Lanie J.A."/>
            <person name="Ng W.-L."/>
            <person name="Kazmierczak K.M."/>
            <person name="Andrzejewski T.M."/>
            <person name="Davidsen T.M."/>
            <person name="Wayne K.J."/>
            <person name="Tettelin H."/>
            <person name="Glass J.I."/>
            <person name="Rusch D."/>
            <person name="Podicherti R."/>
            <person name="Tsui H.-C.T."/>
            <person name="Winkler M.E."/>
        </authorList>
    </citation>
    <scope>NUCLEOTIDE SEQUENCE</scope>
</reference>
<keyword evidence="1" id="KW-1133">Transmembrane helix</keyword>
<dbReference type="EMBL" id="UINC01000737">
    <property type="protein sequence ID" value="SUZ60343.1"/>
    <property type="molecule type" value="Genomic_DNA"/>
</dbReference>
<evidence type="ECO:0000313" key="2">
    <source>
        <dbReference type="EMBL" id="SUZ60343.1"/>
    </source>
</evidence>
<keyword evidence="1" id="KW-0812">Transmembrane</keyword>
<name>A0A381P3Z0_9ZZZZ</name>
<dbReference type="AlphaFoldDB" id="A0A381P3Z0"/>
<dbReference type="InterPro" id="IPR010721">
    <property type="entry name" value="UstE-like"/>
</dbReference>
<organism evidence="2">
    <name type="scientific">marine metagenome</name>
    <dbReference type="NCBI Taxonomy" id="408172"/>
    <lineage>
        <taxon>unclassified sequences</taxon>
        <taxon>metagenomes</taxon>
        <taxon>ecological metagenomes</taxon>
    </lineage>
</organism>
<sequence length="47" mass="5275">MDTVKLINIVGFQTGWQFVTLISPIFVYLLLTKVSGINMLETSADEK</sequence>
<gene>
    <name evidence="2" type="ORF">METZ01_LOCUS13197</name>
</gene>
<dbReference type="Pfam" id="PF06966">
    <property type="entry name" value="DUF1295"/>
    <property type="match status" value="1"/>
</dbReference>
<accession>A0A381P3Z0</accession>
<keyword evidence="1" id="KW-0472">Membrane</keyword>